<dbReference type="AlphaFoldDB" id="W2JU12"/>
<evidence type="ECO:0000313" key="2">
    <source>
        <dbReference type="EMBL" id="ETL49282.1"/>
    </source>
</evidence>
<gene>
    <name evidence="2" type="ORF">L916_01210</name>
</gene>
<proteinExistence type="predicted"/>
<dbReference type="Proteomes" id="UP000053864">
    <property type="component" value="Unassembled WGS sequence"/>
</dbReference>
<sequence>VIPDNKLRSTADPPIVNDPQSRAPATDSELKIPVPLSCWYLLSAVAIVK</sequence>
<evidence type="ECO:0000256" key="1">
    <source>
        <dbReference type="SAM" id="MobiDB-lite"/>
    </source>
</evidence>
<reference evidence="2" key="1">
    <citation type="submission" date="2013-11" db="EMBL/GenBank/DDBJ databases">
        <title>The Genome Sequence of Phytophthora parasitica CJ05E6.</title>
        <authorList>
            <consortium name="The Broad Institute Genomics Platform"/>
            <person name="Russ C."/>
            <person name="Tyler B."/>
            <person name="Panabieres F."/>
            <person name="Shan W."/>
            <person name="Tripathy S."/>
            <person name="Grunwald N."/>
            <person name="Machado M."/>
            <person name="Johnson C.S."/>
            <person name="Arredondo F."/>
            <person name="Hong C."/>
            <person name="Coffey M."/>
            <person name="Young S.K."/>
            <person name="Zeng Q."/>
            <person name="Gargeya S."/>
            <person name="Fitzgerald M."/>
            <person name="Abouelleil A."/>
            <person name="Alvarado L."/>
            <person name="Chapman S.B."/>
            <person name="Gainer-Dewar J."/>
            <person name="Goldberg J."/>
            <person name="Griggs A."/>
            <person name="Gujja S."/>
            <person name="Hansen M."/>
            <person name="Howarth C."/>
            <person name="Imamovic A."/>
            <person name="Ireland A."/>
            <person name="Larimer J."/>
            <person name="McCowan C."/>
            <person name="Murphy C."/>
            <person name="Pearson M."/>
            <person name="Poon T.W."/>
            <person name="Priest M."/>
            <person name="Roberts A."/>
            <person name="Saif S."/>
            <person name="Shea T."/>
            <person name="Sykes S."/>
            <person name="Wortman J."/>
            <person name="Nusbaum C."/>
            <person name="Birren B."/>
        </authorList>
    </citation>
    <scope>NUCLEOTIDE SEQUENCE [LARGE SCALE GENOMIC DNA]</scope>
    <source>
        <strain evidence="2">CJ05E6</strain>
    </source>
</reference>
<feature type="region of interest" description="Disordered" evidence="1">
    <location>
        <begin position="1"/>
        <end position="27"/>
    </location>
</feature>
<feature type="non-terminal residue" evidence="2">
    <location>
        <position position="1"/>
    </location>
</feature>
<protein>
    <submittedName>
        <fullName evidence="2">Uncharacterized protein</fullName>
    </submittedName>
</protein>
<name>W2JU12_PHYNI</name>
<accession>W2JU12</accession>
<organism evidence="2">
    <name type="scientific">Phytophthora nicotianae</name>
    <name type="common">Potato buckeye rot agent</name>
    <name type="synonym">Phytophthora parasitica</name>
    <dbReference type="NCBI Taxonomy" id="4792"/>
    <lineage>
        <taxon>Eukaryota</taxon>
        <taxon>Sar</taxon>
        <taxon>Stramenopiles</taxon>
        <taxon>Oomycota</taxon>
        <taxon>Peronosporomycetes</taxon>
        <taxon>Peronosporales</taxon>
        <taxon>Peronosporaceae</taxon>
        <taxon>Phytophthora</taxon>
    </lineage>
</organism>
<dbReference type="EMBL" id="KI670637">
    <property type="protein sequence ID" value="ETL49282.1"/>
    <property type="molecule type" value="Genomic_DNA"/>
</dbReference>